<reference evidence="10" key="2">
    <citation type="journal article" date="2021" name="PeerJ">
        <title>Extensive microbial diversity within the chicken gut microbiome revealed by metagenomics and culture.</title>
        <authorList>
            <person name="Gilroy R."/>
            <person name="Ravi A."/>
            <person name="Getino M."/>
            <person name="Pursley I."/>
            <person name="Horton D.L."/>
            <person name="Alikhan N.F."/>
            <person name="Baker D."/>
            <person name="Gharbi K."/>
            <person name="Hall N."/>
            <person name="Watson M."/>
            <person name="Adriaenssens E.M."/>
            <person name="Foster-Nyarko E."/>
            <person name="Jarju S."/>
            <person name="Secka A."/>
            <person name="Antonio M."/>
            <person name="Oren A."/>
            <person name="Chaudhuri R.R."/>
            <person name="La Ragione R."/>
            <person name="Hildebrand F."/>
            <person name="Pallen M.J."/>
        </authorList>
    </citation>
    <scope>NUCLEOTIDE SEQUENCE</scope>
    <source>
        <strain evidence="10">10037</strain>
    </source>
</reference>
<evidence type="ECO:0000313" key="11">
    <source>
        <dbReference type="Proteomes" id="UP000823597"/>
    </source>
</evidence>
<keyword evidence="6 9" id="KW-0812">Transmembrane</keyword>
<evidence type="ECO:0000256" key="5">
    <source>
        <dbReference type="ARBA" id="ARBA00022519"/>
    </source>
</evidence>
<dbReference type="NCBIfam" id="TIGR00915">
    <property type="entry name" value="2A0602"/>
    <property type="match status" value="1"/>
</dbReference>
<dbReference type="FunFam" id="1.20.1640.10:FF:000001">
    <property type="entry name" value="Efflux pump membrane transporter"/>
    <property type="match status" value="1"/>
</dbReference>
<sequence length="1051" mass="114083">MKVSDFIKRPVLSSVISILLVLLGLVALESLPVEQYPDIAPPTISVSASYPGASAEAVQKSVVVPLEEAINGVENMTYMTSEVSDGSARITIYFKQGTDPDMAAVYVQNRASTAQGLLPAEVTQIGVTTYKRQTSMLIIGAVYSPDDRYDENFISNYVDINIEPRIKRVSGVGDVMTLGNSYSMRIWMKPDVMAQYGLMPSDITTALSEQNIEAPAGNFGENSQNSFQYTIRYKGRLESVEEFENIVIKADGDGNIVRLKDVADVELGAESYAYNGEVDGHPGVQFMVFQIAGTNATEVIKDIEALLDQVKTELPAGLDIKILRNSNDFLYASIHEVIKTLLEAILLVILVVYFFLQDFRSTLIPTLSMIVAIVGTFAFMYILGFSVNILTLFALVLAIGTVVDDAIVVVEAVQSEFDGGVKSPYEATVNAMHNVTAAVITTTIVFMAVFIPVSFMGGTAGVFYKQFGLTMAVAVGISAINALTLSPALCALLLSPTDKTRTRKTFSDRVRTAYNASFSAISKKYQNGVKFFLKKKALALGIIGCALVVFFFLLRDTKTGLVPNEDTGSLFVSVEAAPGTSLYETSKIMDQAEEILKQFPEIESYSKVAGYSMIGGQGPNFGSVIIKLKDWDERKGKEHSSSVLTGKITAALQQLKSATSIVMAPGLIPGYGSGNAVELYLQDRSGGRIEDFYANTRGFLAALNERPEVLAAMSSFNINYPQYRLEIDAAKCKMAGVSPSTVLSVMGSYFGGSYVSNFNRFSKVYRVMLQAPADFRLDESALDEIYLRSGSEMAPLSQFVEIEKVLGSPTLSRFNLFNSISVNVMMAEGYTSAEAIAAINEVAAETLPTSYGYEYGGISREEAASTSSGTLMVWIMCIVLIYLILCALYESYFVPLAVILAVPCGLMGSFLFAKLCGIENNIYLQTGVIMLIGLLSKTAILLTEYASARRARGMGIEDAAYDAAKVRLRPILMTALCMIFGMLPLIFSSGAGANGNRALSIGVVGGLLIGTLALLFLVPVLFVIFQKMEERFFRRRHSHTETASDAGQLNE</sequence>
<accession>A0A9D9I2S6</accession>
<reference evidence="10" key="1">
    <citation type="submission" date="2020-10" db="EMBL/GenBank/DDBJ databases">
        <authorList>
            <person name="Gilroy R."/>
        </authorList>
    </citation>
    <scope>NUCLEOTIDE SEQUENCE</scope>
    <source>
        <strain evidence="10">10037</strain>
    </source>
</reference>
<dbReference type="EMBL" id="JADIME010000032">
    <property type="protein sequence ID" value="MBO8464916.1"/>
    <property type="molecule type" value="Genomic_DNA"/>
</dbReference>
<comment type="subcellular location">
    <subcellularLocation>
        <location evidence="1">Cell inner membrane</location>
        <topology evidence="1">Multi-pass membrane protein</topology>
    </subcellularLocation>
</comment>
<keyword evidence="5" id="KW-0997">Cell inner membrane</keyword>
<dbReference type="Gene3D" id="3.30.70.1430">
    <property type="entry name" value="Multidrug efflux transporter AcrB pore domain"/>
    <property type="match status" value="2"/>
</dbReference>
<dbReference type="Proteomes" id="UP000823597">
    <property type="component" value="Unassembled WGS sequence"/>
</dbReference>
<keyword evidence="4" id="KW-1003">Cell membrane</keyword>
<evidence type="ECO:0000256" key="7">
    <source>
        <dbReference type="ARBA" id="ARBA00022989"/>
    </source>
</evidence>
<feature type="transmembrane region" description="Helical" evidence="9">
    <location>
        <begin position="363"/>
        <end position="383"/>
    </location>
</feature>
<dbReference type="GO" id="GO:0005886">
    <property type="term" value="C:plasma membrane"/>
    <property type="evidence" value="ECO:0007669"/>
    <property type="project" value="UniProtKB-SubCell"/>
</dbReference>
<evidence type="ECO:0000256" key="1">
    <source>
        <dbReference type="ARBA" id="ARBA00004429"/>
    </source>
</evidence>
<proteinExistence type="inferred from homology"/>
<evidence type="ECO:0000256" key="8">
    <source>
        <dbReference type="ARBA" id="ARBA00023136"/>
    </source>
</evidence>
<feature type="transmembrane region" description="Helical" evidence="9">
    <location>
        <begin position="434"/>
        <end position="455"/>
    </location>
</feature>
<feature type="transmembrane region" description="Helical" evidence="9">
    <location>
        <begin position="968"/>
        <end position="987"/>
    </location>
</feature>
<protein>
    <submittedName>
        <fullName evidence="10">Efflux RND transporter permease subunit</fullName>
    </submittedName>
</protein>
<evidence type="ECO:0000256" key="6">
    <source>
        <dbReference type="ARBA" id="ARBA00022692"/>
    </source>
</evidence>
<dbReference type="InterPro" id="IPR004764">
    <property type="entry name" value="MdtF-like"/>
</dbReference>
<dbReference type="PANTHER" id="PTHR32063:SF9">
    <property type="entry name" value="SIMILAR TO MULTIDRUG RESISTANCE PROTEIN MEXB"/>
    <property type="match status" value="1"/>
</dbReference>
<dbReference type="GO" id="GO:0042910">
    <property type="term" value="F:xenobiotic transmembrane transporter activity"/>
    <property type="evidence" value="ECO:0007669"/>
    <property type="project" value="TreeGrafter"/>
</dbReference>
<evidence type="ECO:0000313" key="10">
    <source>
        <dbReference type="EMBL" id="MBO8464916.1"/>
    </source>
</evidence>
<feature type="transmembrane region" description="Helical" evidence="9">
    <location>
        <begin position="927"/>
        <end position="947"/>
    </location>
</feature>
<feature type="transmembrane region" description="Helical" evidence="9">
    <location>
        <begin position="467"/>
        <end position="494"/>
    </location>
</feature>
<dbReference type="Gene3D" id="3.30.2090.10">
    <property type="entry name" value="Multidrug efflux transporter AcrB TolC docking domain, DN and DC subdomains"/>
    <property type="match status" value="2"/>
</dbReference>
<gene>
    <name evidence="10" type="ORF">IAB93_02835</name>
</gene>
<evidence type="ECO:0000256" key="4">
    <source>
        <dbReference type="ARBA" id="ARBA00022475"/>
    </source>
</evidence>
<dbReference type="Gene3D" id="1.20.1640.10">
    <property type="entry name" value="Multidrug efflux transporter AcrB transmembrane domain"/>
    <property type="match status" value="2"/>
</dbReference>
<feature type="transmembrane region" description="Helical" evidence="9">
    <location>
        <begin position="999"/>
        <end position="1025"/>
    </location>
</feature>
<keyword evidence="8 9" id="KW-0472">Membrane</keyword>
<dbReference type="SUPFAM" id="SSF82714">
    <property type="entry name" value="Multidrug efflux transporter AcrB TolC docking domain, DN and DC subdomains"/>
    <property type="match status" value="2"/>
</dbReference>
<dbReference type="InterPro" id="IPR001036">
    <property type="entry name" value="Acrflvin-R"/>
</dbReference>
<keyword evidence="3" id="KW-0813">Transport</keyword>
<dbReference type="SUPFAM" id="SSF82693">
    <property type="entry name" value="Multidrug efflux transporter AcrB pore domain, PN1, PN2, PC1 and PC2 subdomains"/>
    <property type="match status" value="4"/>
</dbReference>
<evidence type="ECO:0000256" key="9">
    <source>
        <dbReference type="SAM" id="Phobius"/>
    </source>
</evidence>
<dbReference type="GO" id="GO:0015562">
    <property type="term" value="F:efflux transmembrane transporter activity"/>
    <property type="evidence" value="ECO:0007669"/>
    <property type="project" value="InterPro"/>
</dbReference>
<feature type="transmembrane region" description="Helical" evidence="9">
    <location>
        <begin position="537"/>
        <end position="554"/>
    </location>
</feature>
<feature type="transmembrane region" description="Helical" evidence="9">
    <location>
        <begin position="896"/>
        <end position="915"/>
    </location>
</feature>
<dbReference type="PRINTS" id="PR00702">
    <property type="entry name" value="ACRIFLAVINRP"/>
</dbReference>
<feature type="transmembrane region" description="Helical" evidence="9">
    <location>
        <begin position="337"/>
        <end position="356"/>
    </location>
</feature>
<feature type="transmembrane region" description="Helical" evidence="9">
    <location>
        <begin position="389"/>
        <end position="413"/>
    </location>
</feature>
<dbReference type="FunFam" id="3.30.70.1430:FF:000001">
    <property type="entry name" value="Efflux pump membrane transporter"/>
    <property type="match status" value="1"/>
</dbReference>
<organism evidence="10 11">
    <name type="scientific">Candidatus Merdivivens pullistercoris</name>
    <dbReference type="NCBI Taxonomy" id="2840873"/>
    <lineage>
        <taxon>Bacteria</taxon>
        <taxon>Pseudomonadati</taxon>
        <taxon>Bacteroidota</taxon>
        <taxon>Bacteroidia</taxon>
        <taxon>Bacteroidales</taxon>
        <taxon>Muribaculaceae</taxon>
        <taxon>Muribaculaceae incertae sedis</taxon>
        <taxon>Candidatus Merdivivens</taxon>
    </lineage>
</organism>
<dbReference type="Gene3D" id="3.30.70.1440">
    <property type="entry name" value="Multidrug efflux transporter AcrB pore domain"/>
    <property type="match status" value="1"/>
</dbReference>
<comment type="caution">
    <text evidence="10">The sequence shown here is derived from an EMBL/GenBank/DDBJ whole genome shotgun (WGS) entry which is preliminary data.</text>
</comment>
<evidence type="ECO:0000256" key="2">
    <source>
        <dbReference type="ARBA" id="ARBA00010942"/>
    </source>
</evidence>
<dbReference type="InterPro" id="IPR027463">
    <property type="entry name" value="AcrB_DN_DC_subdom"/>
</dbReference>
<comment type="similarity">
    <text evidence="2">Belongs to the resistance-nodulation-cell division (RND) (TC 2.A.6) family.</text>
</comment>
<feature type="transmembrane region" description="Helical" evidence="9">
    <location>
        <begin position="871"/>
        <end position="889"/>
    </location>
</feature>
<dbReference type="SUPFAM" id="SSF82866">
    <property type="entry name" value="Multidrug efflux transporter AcrB transmembrane domain"/>
    <property type="match status" value="2"/>
</dbReference>
<evidence type="ECO:0000256" key="3">
    <source>
        <dbReference type="ARBA" id="ARBA00022448"/>
    </source>
</evidence>
<dbReference type="Pfam" id="PF00873">
    <property type="entry name" value="ACR_tran"/>
    <property type="match status" value="1"/>
</dbReference>
<keyword evidence="7 9" id="KW-1133">Transmembrane helix</keyword>
<dbReference type="AlphaFoldDB" id="A0A9D9I2S6"/>
<dbReference type="PANTHER" id="PTHR32063">
    <property type="match status" value="1"/>
</dbReference>
<name>A0A9D9I2S6_9BACT</name>
<dbReference type="GO" id="GO:0009636">
    <property type="term" value="P:response to toxic substance"/>
    <property type="evidence" value="ECO:0007669"/>
    <property type="project" value="UniProtKB-ARBA"/>
</dbReference>
<dbReference type="Gene3D" id="3.30.70.1320">
    <property type="entry name" value="Multidrug efflux transporter AcrB pore domain like"/>
    <property type="match status" value="1"/>
</dbReference>